<evidence type="ECO:0000259" key="12">
    <source>
        <dbReference type="Pfam" id="PF13614"/>
    </source>
</evidence>
<keyword evidence="6" id="KW-0418">Kinase</keyword>
<comment type="catalytic activity">
    <reaction evidence="9">
        <text>L-tyrosyl-[protein] + ATP = O-phospho-L-tyrosyl-[protein] + ADP + H(+)</text>
        <dbReference type="Rhea" id="RHEA:10596"/>
        <dbReference type="Rhea" id="RHEA-COMP:10136"/>
        <dbReference type="Rhea" id="RHEA-COMP:20101"/>
        <dbReference type="ChEBI" id="CHEBI:15378"/>
        <dbReference type="ChEBI" id="CHEBI:30616"/>
        <dbReference type="ChEBI" id="CHEBI:46858"/>
        <dbReference type="ChEBI" id="CHEBI:61978"/>
        <dbReference type="ChEBI" id="CHEBI:456216"/>
        <dbReference type="EC" id="2.7.10.2"/>
    </reaction>
</comment>
<dbReference type="AlphaFoldDB" id="A0A368UJ96"/>
<evidence type="ECO:0000256" key="3">
    <source>
        <dbReference type="ARBA" id="ARBA00011903"/>
    </source>
</evidence>
<evidence type="ECO:0000256" key="5">
    <source>
        <dbReference type="ARBA" id="ARBA00022741"/>
    </source>
</evidence>
<accession>A0A368UJ96</accession>
<dbReference type="Pfam" id="PF13807">
    <property type="entry name" value="GNVR"/>
    <property type="match status" value="1"/>
</dbReference>
<evidence type="ECO:0000313" key="14">
    <source>
        <dbReference type="EMBL" id="RCW27482.1"/>
    </source>
</evidence>
<dbReference type="Gene3D" id="3.40.50.300">
    <property type="entry name" value="P-loop containing nucleotide triphosphate hydrolases"/>
    <property type="match status" value="1"/>
</dbReference>
<dbReference type="GO" id="GO:0004715">
    <property type="term" value="F:non-membrane spanning protein tyrosine kinase activity"/>
    <property type="evidence" value="ECO:0007669"/>
    <property type="project" value="UniProtKB-EC"/>
</dbReference>
<dbReference type="GO" id="GO:0005886">
    <property type="term" value="C:plasma membrane"/>
    <property type="evidence" value="ECO:0007669"/>
    <property type="project" value="TreeGrafter"/>
</dbReference>
<feature type="coiled-coil region" evidence="10">
    <location>
        <begin position="294"/>
        <end position="321"/>
    </location>
</feature>
<evidence type="ECO:0000256" key="4">
    <source>
        <dbReference type="ARBA" id="ARBA00022679"/>
    </source>
</evidence>
<dbReference type="NCBIfam" id="TIGR01007">
    <property type="entry name" value="eps_fam"/>
    <property type="match status" value="1"/>
</dbReference>
<protein>
    <recommendedName>
        <fullName evidence="3">non-specific protein-tyrosine kinase</fullName>
        <ecNumber evidence="3">2.7.10.2</ecNumber>
    </recommendedName>
</protein>
<dbReference type="EMBL" id="QPIZ01000037">
    <property type="protein sequence ID" value="RCW27482.1"/>
    <property type="molecule type" value="Genomic_DNA"/>
</dbReference>
<dbReference type="InterPro" id="IPR032807">
    <property type="entry name" value="GNVR"/>
</dbReference>
<sequence length="798" mass="90294">MAIPPKGPANAAGHGPGFKNDGFSDVKKIVRLVLHHWFLFAISIPLFLGGVYIYHRYTLPVYKGTVTMLFKSESERMMRDINLMEGFGLSAEVRNIENQSFIIRSQKTIREVIDRLDFRVSYFADGRFKDTELYQSAPFVIELEESHPQILGSPIYISMSRGGLINVSASSESGILHRFDEDRTVGRAVPFEFEKTVKPGDLVEHENFAFRIHRNDGLTSGAGEYFVQFHSHNQLTSRYRSRVSVSNYREGSSIVFIGSTGNNPRKIVAFLDVLSDVIVENNLKRKNDMASRSLDFIQNQLKNVADTLNQTQQQLMAFRQENRFMVPSEFASDLAGQFIEKEKELRLLEIKYDYFQQLKERLKSGDMKEEYLLTAFANDDAGVVNQLVGKYMDVLSELKSVELTAGSSNPYYRQLEQELKIVSETMIQAIDKRMESILVRQGEMKRQIAALSGRMNNLPELEKEYLELERAFKLNDAIYTFLLQKNSETQIAKASNIPDNEVLDQATISGVVSPDKKGNYGKAFLLSLILPAAIIGLREMLNTRVRDRQEMETIAGDFPNMGSIVRNRVVSENAINQSPHSLLAESFRSLRTKIRFMLAEDTHQVILLTSTNTGEGKTFCALNLATVFAISGKKVALLGFDMRKPRLSEIFDKNQNIGISNYLSGMNEIEEIIYPSEVDNMWLVPSGVTPPNPSELIAGERTSVLFDYLRSNFDVIIVDTPPIGLVADARILIQYSDCRLFVVRAGMTNRDHFAATVNELRNEKIDRVGLVLNDINPGDKRYGYYNTGYYGPPAEDSR</sequence>
<dbReference type="InterPro" id="IPR025669">
    <property type="entry name" value="AAA_dom"/>
</dbReference>
<comment type="similarity">
    <text evidence="2">Belongs to the etk/wzc family.</text>
</comment>
<dbReference type="CDD" id="cd05387">
    <property type="entry name" value="BY-kinase"/>
    <property type="match status" value="1"/>
</dbReference>
<organism evidence="14 15">
    <name type="scientific">Marinilabilia salmonicolor</name>
    <dbReference type="NCBI Taxonomy" id="989"/>
    <lineage>
        <taxon>Bacteria</taxon>
        <taxon>Pseudomonadati</taxon>
        <taxon>Bacteroidota</taxon>
        <taxon>Bacteroidia</taxon>
        <taxon>Marinilabiliales</taxon>
        <taxon>Marinilabiliaceae</taxon>
        <taxon>Marinilabilia</taxon>
    </lineage>
</organism>
<dbReference type="GO" id="GO:0042802">
    <property type="term" value="F:identical protein binding"/>
    <property type="evidence" value="ECO:0007669"/>
    <property type="project" value="UniProtKB-ARBA"/>
</dbReference>
<keyword evidence="11" id="KW-0812">Transmembrane</keyword>
<dbReference type="PANTHER" id="PTHR32309:SF13">
    <property type="entry name" value="FERRIC ENTEROBACTIN TRANSPORT PROTEIN FEPE"/>
    <property type="match status" value="1"/>
</dbReference>
<dbReference type="GO" id="GO:0005524">
    <property type="term" value="F:ATP binding"/>
    <property type="evidence" value="ECO:0007669"/>
    <property type="project" value="UniProtKB-KW"/>
</dbReference>
<evidence type="ECO:0000256" key="9">
    <source>
        <dbReference type="ARBA" id="ARBA00051245"/>
    </source>
</evidence>
<reference evidence="14 15" key="1">
    <citation type="submission" date="2018-07" db="EMBL/GenBank/DDBJ databases">
        <title>Freshwater and sediment microbial communities from various areas in North America, analyzing microbe dynamics in response to fracking.</title>
        <authorList>
            <person name="Lamendella R."/>
        </authorList>
    </citation>
    <scope>NUCLEOTIDE SEQUENCE [LARGE SCALE GENOMIC DNA]</scope>
    <source>
        <strain evidence="14 15">160A</strain>
    </source>
</reference>
<evidence type="ECO:0000256" key="10">
    <source>
        <dbReference type="SAM" id="Coils"/>
    </source>
</evidence>
<name>A0A368UJ96_9BACT</name>
<dbReference type="InterPro" id="IPR005702">
    <property type="entry name" value="Wzc-like_C"/>
</dbReference>
<comment type="caution">
    <text evidence="14">The sequence shown here is derived from an EMBL/GenBank/DDBJ whole genome shotgun (WGS) entry which is preliminary data.</text>
</comment>
<dbReference type="Pfam" id="PF13614">
    <property type="entry name" value="AAA_31"/>
    <property type="match status" value="1"/>
</dbReference>
<dbReference type="EC" id="2.7.10.2" evidence="3"/>
<keyword evidence="15" id="KW-1185">Reference proteome</keyword>
<gene>
    <name evidence="14" type="ORF">DFO77_13714</name>
</gene>
<evidence type="ECO:0000256" key="8">
    <source>
        <dbReference type="ARBA" id="ARBA00023137"/>
    </source>
</evidence>
<evidence type="ECO:0000256" key="7">
    <source>
        <dbReference type="ARBA" id="ARBA00022840"/>
    </source>
</evidence>
<feature type="domain" description="Tyrosine-protein kinase G-rich" evidence="13">
    <location>
        <begin position="461"/>
        <end position="540"/>
    </location>
</feature>
<dbReference type="InterPro" id="IPR050445">
    <property type="entry name" value="Bact_polysacc_biosynth/exp"/>
</dbReference>
<evidence type="ECO:0000256" key="2">
    <source>
        <dbReference type="ARBA" id="ARBA00008883"/>
    </source>
</evidence>
<evidence type="ECO:0000256" key="11">
    <source>
        <dbReference type="SAM" id="Phobius"/>
    </source>
</evidence>
<evidence type="ECO:0000313" key="15">
    <source>
        <dbReference type="Proteomes" id="UP000252733"/>
    </source>
</evidence>
<evidence type="ECO:0000259" key="13">
    <source>
        <dbReference type="Pfam" id="PF13807"/>
    </source>
</evidence>
<dbReference type="Proteomes" id="UP000252733">
    <property type="component" value="Unassembled WGS sequence"/>
</dbReference>
<keyword evidence="10" id="KW-0175">Coiled coil</keyword>
<dbReference type="RefSeq" id="WP_114438076.1">
    <property type="nucleotide sequence ID" value="NZ_QPIZ01000037.1"/>
</dbReference>
<keyword evidence="8" id="KW-0829">Tyrosine-protein kinase</keyword>
<keyword evidence="7" id="KW-0067">ATP-binding</keyword>
<keyword evidence="11" id="KW-1133">Transmembrane helix</keyword>
<keyword evidence="5" id="KW-0547">Nucleotide-binding</keyword>
<proteinExistence type="inferred from homology"/>
<comment type="similarity">
    <text evidence="1">Belongs to the CpsD/CapB family.</text>
</comment>
<evidence type="ECO:0000256" key="1">
    <source>
        <dbReference type="ARBA" id="ARBA00007316"/>
    </source>
</evidence>
<dbReference type="PANTHER" id="PTHR32309">
    <property type="entry name" value="TYROSINE-PROTEIN KINASE"/>
    <property type="match status" value="1"/>
</dbReference>
<keyword evidence="11" id="KW-0472">Membrane</keyword>
<dbReference type="InterPro" id="IPR027417">
    <property type="entry name" value="P-loop_NTPase"/>
</dbReference>
<feature type="transmembrane region" description="Helical" evidence="11">
    <location>
        <begin position="37"/>
        <end position="55"/>
    </location>
</feature>
<feature type="domain" description="AAA" evidence="12">
    <location>
        <begin position="604"/>
        <end position="725"/>
    </location>
</feature>
<dbReference type="SUPFAM" id="SSF52540">
    <property type="entry name" value="P-loop containing nucleoside triphosphate hydrolases"/>
    <property type="match status" value="1"/>
</dbReference>
<keyword evidence="4" id="KW-0808">Transferase</keyword>
<evidence type="ECO:0000256" key="6">
    <source>
        <dbReference type="ARBA" id="ARBA00022777"/>
    </source>
</evidence>
<dbReference type="FunFam" id="3.40.50.300:FF:000527">
    <property type="entry name" value="Tyrosine-protein kinase etk"/>
    <property type="match status" value="1"/>
</dbReference>